<feature type="transmembrane region" description="Helical" evidence="1">
    <location>
        <begin position="98"/>
        <end position="118"/>
    </location>
</feature>
<dbReference type="EMBL" id="WRPM01000007">
    <property type="protein sequence ID" value="MVT24966.1"/>
    <property type="molecule type" value="Genomic_DNA"/>
</dbReference>
<comment type="caution">
    <text evidence="2">The sequence shown here is derived from an EMBL/GenBank/DDBJ whole genome shotgun (WGS) entry which is preliminary data.</text>
</comment>
<name>A0A7K1UF20_9MICC</name>
<reference evidence="2 3" key="1">
    <citation type="submission" date="2019-12" db="EMBL/GenBank/DDBJ databases">
        <title>Nesterenkonia muleiensis sp. nov., a novel actinobacterium isolated from sap of Populus euphratica.</title>
        <authorList>
            <person name="Wang R."/>
        </authorList>
    </citation>
    <scope>NUCLEOTIDE SEQUENCE [LARGE SCALE GENOMIC DNA]</scope>
    <source>
        <strain evidence="2 3">F10</strain>
    </source>
</reference>
<evidence type="ECO:0000313" key="2">
    <source>
        <dbReference type="EMBL" id="MVT24966.1"/>
    </source>
</evidence>
<evidence type="ECO:0008006" key="4">
    <source>
        <dbReference type="Google" id="ProtNLM"/>
    </source>
</evidence>
<keyword evidence="3" id="KW-1185">Reference proteome</keyword>
<gene>
    <name evidence="2" type="ORF">GNZ21_01065</name>
</gene>
<evidence type="ECO:0000313" key="3">
    <source>
        <dbReference type="Proteomes" id="UP000460157"/>
    </source>
</evidence>
<sequence>MPLTRMEPRTAAALVRPAWVRAGITAIFAAFTIFWTEDTMTVARIALAAFFILAATAVWDYVKSEEVPPALTGAMALGSASWVFAGIAALFATSTAALAVIAGIGFTLMGACELYGALKVRGEFLPSRDHVILGVVGVLTGLGLFLGAGLDPHGILGISGTGVIIMAVLLGISAGGLTHEARRGS</sequence>
<keyword evidence="1" id="KW-0812">Transmembrane</keyword>
<feature type="transmembrane region" description="Helical" evidence="1">
    <location>
        <begin position="18"/>
        <end position="36"/>
    </location>
</feature>
<feature type="transmembrane region" description="Helical" evidence="1">
    <location>
        <begin position="130"/>
        <end position="149"/>
    </location>
</feature>
<proteinExistence type="predicted"/>
<accession>A0A7K1UF20</accession>
<dbReference type="AlphaFoldDB" id="A0A7K1UF20"/>
<dbReference type="RefSeq" id="WP_157320547.1">
    <property type="nucleotide sequence ID" value="NZ_BMFX01000009.1"/>
</dbReference>
<feature type="transmembrane region" description="Helical" evidence="1">
    <location>
        <begin position="42"/>
        <end position="62"/>
    </location>
</feature>
<evidence type="ECO:0000256" key="1">
    <source>
        <dbReference type="SAM" id="Phobius"/>
    </source>
</evidence>
<organism evidence="2 3">
    <name type="scientific">Nesterenkonia alkaliphila</name>
    <dbReference type="NCBI Taxonomy" id="1463631"/>
    <lineage>
        <taxon>Bacteria</taxon>
        <taxon>Bacillati</taxon>
        <taxon>Actinomycetota</taxon>
        <taxon>Actinomycetes</taxon>
        <taxon>Micrococcales</taxon>
        <taxon>Micrococcaceae</taxon>
        <taxon>Nesterenkonia</taxon>
    </lineage>
</organism>
<feature type="transmembrane region" description="Helical" evidence="1">
    <location>
        <begin position="74"/>
        <end position="92"/>
    </location>
</feature>
<protein>
    <recommendedName>
        <fullName evidence="4">DUF308 domain-containing protein</fullName>
    </recommendedName>
</protein>
<keyword evidence="1" id="KW-0472">Membrane</keyword>
<keyword evidence="1" id="KW-1133">Transmembrane helix</keyword>
<dbReference type="OrthoDB" id="4965534at2"/>
<dbReference type="Proteomes" id="UP000460157">
    <property type="component" value="Unassembled WGS sequence"/>
</dbReference>
<feature type="transmembrane region" description="Helical" evidence="1">
    <location>
        <begin position="155"/>
        <end position="177"/>
    </location>
</feature>